<proteinExistence type="predicted"/>
<dbReference type="Pfam" id="PF00023">
    <property type="entry name" value="Ank"/>
    <property type="match status" value="1"/>
</dbReference>
<dbReference type="AlphaFoldDB" id="A0A485KMR4"/>
<keyword evidence="3" id="KW-0862">Zinc</keyword>
<evidence type="ECO:0000256" key="4">
    <source>
        <dbReference type="PROSITE-ProRule" id="PRU00023"/>
    </source>
</evidence>
<dbReference type="Pfam" id="PF13920">
    <property type="entry name" value="zf-C3HC4_3"/>
    <property type="match status" value="1"/>
</dbReference>
<dbReference type="InterPro" id="IPR002110">
    <property type="entry name" value="Ankyrin_rpt"/>
</dbReference>
<evidence type="ECO:0000313" key="7">
    <source>
        <dbReference type="EMBL" id="KAF0700141.1"/>
    </source>
</evidence>
<keyword evidence="1" id="KW-0479">Metal-binding</keyword>
<dbReference type="SUPFAM" id="SSF48403">
    <property type="entry name" value="Ankyrin repeat"/>
    <property type="match status" value="1"/>
</dbReference>
<dbReference type="Gene3D" id="3.30.40.10">
    <property type="entry name" value="Zinc/RING finger domain, C3HC4 (zinc finger)"/>
    <property type="match status" value="1"/>
</dbReference>
<dbReference type="PANTHER" id="PTHR46858">
    <property type="entry name" value="OS05G0521000 PROTEIN"/>
    <property type="match status" value="1"/>
</dbReference>
<dbReference type="SMART" id="SM00248">
    <property type="entry name" value="ANK"/>
    <property type="match status" value="2"/>
</dbReference>
<sequence>MPSGHAVASTGPRRTEYDETHVWILHQVRSSIPSLCRGAVIGWNENSPNDSHLKTIILHLALAAHKTNRSPLSTRSLVMGLLDMLSVTALVDWAWTYVQPEYELYRVVKTGRPEAVSEYLLKHTTNEIQAAMTYRDDAGRSALFLACCEGYIDILHLMLQHPVIHALAPSHTAAGDNNLLHEACRAGNAEVVRYLLQAGVSPFHLNALFQSPLDLARHLYATRKTAASRFLTCVDMIEQRCIVFEGWLYESTDNLASNLLGAASLQSWKRRYCVVLRTALRTHVEMVLYGFTGDKNDPTDWKRSDAPTSIFLAQIERGNVQFNTKKKIFNSKEFAFSVTCVRKSLHDPQTMLHGGDHHPHEFACVDAAAYESWGHFFVIDIHHLDDPIPSNTKKTHYEANFQPSAPSMASIHFEEVVKPAAVSNPAMTSGPSPAAATGPSTAAAVAAPPLNNECVVCFDHGVEAVCVPCGHHAMCMACATHLFAQGHECPVCRAAIREVIKLYRS</sequence>
<evidence type="ECO:0000256" key="1">
    <source>
        <dbReference type="ARBA" id="ARBA00022723"/>
    </source>
</evidence>
<keyword evidence="2 5" id="KW-0863">Zinc-finger</keyword>
<feature type="domain" description="RING-type" evidence="6">
    <location>
        <begin position="454"/>
        <end position="493"/>
    </location>
</feature>
<dbReference type="GO" id="GO:0016567">
    <property type="term" value="P:protein ubiquitination"/>
    <property type="evidence" value="ECO:0007669"/>
    <property type="project" value="TreeGrafter"/>
</dbReference>
<dbReference type="PANTHER" id="PTHR46858:SF7">
    <property type="entry name" value="RING-TYPE DOMAIN-CONTAINING PROTEIN"/>
    <property type="match status" value="1"/>
</dbReference>
<protein>
    <submittedName>
        <fullName evidence="8">Aste57867_9329 protein</fullName>
    </submittedName>
</protein>
<reference evidence="8 9" key="1">
    <citation type="submission" date="2019-03" db="EMBL/GenBank/DDBJ databases">
        <authorList>
            <person name="Gaulin E."/>
            <person name="Dumas B."/>
        </authorList>
    </citation>
    <scope>NUCLEOTIDE SEQUENCE [LARGE SCALE GENOMIC DNA]</scope>
    <source>
        <strain evidence="8">CBS 568.67</strain>
    </source>
</reference>
<evidence type="ECO:0000256" key="3">
    <source>
        <dbReference type="ARBA" id="ARBA00022833"/>
    </source>
</evidence>
<keyword evidence="9" id="KW-1185">Reference proteome</keyword>
<evidence type="ECO:0000313" key="8">
    <source>
        <dbReference type="EMBL" id="VFT86211.1"/>
    </source>
</evidence>
<evidence type="ECO:0000256" key="5">
    <source>
        <dbReference type="PROSITE-ProRule" id="PRU00175"/>
    </source>
</evidence>
<dbReference type="PROSITE" id="PS50297">
    <property type="entry name" value="ANK_REP_REGION"/>
    <property type="match status" value="1"/>
</dbReference>
<dbReference type="InterPro" id="IPR001841">
    <property type="entry name" value="Znf_RING"/>
</dbReference>
<reference evidence="7" key="2">
    <citation type="submission" date="2019-06" db="EMBL/GenBank/DDBJ databases">
        <title>Genomics analysis of Aphanomyces spp. identifies a new class of oomycete effector associated with host adaptation.</title>
        <authorList>
            <person name="Gaulin E."/>
        </authorList>
    </citation>
    <scope>NUCLEOTIDE SEQUENCE</scope>
    <source>
        <strain evidence="7">CBS 578.67</strain>
    </source>
</reference>
<dbReference type="EMBL" id="VJMH01005136">
    <property type="protein sequence ID" value="KAF0700141.1"/>
    <property type="molecule type" value="Genomic_DNA"/>
</dbReference>
<dbReference type="OrthoDB" id="1711136at2759"/>
<dbReference type="PROSITE" id="PS50089">
    <property type="entry name" value="ZF_RING_2"/>
    <property type="match status" value="1"/>
</dbReference>
<dbReference type="EMBL" id="CAADRA010005157">
    <property type="protein sequence ID" value="VFT86211.1"/>
    <property type="molecule type" value="Genomic_DNA"/>
</dbReference>
<gene>
    <name evidence="8" type="primary">Aste57867_9329</name>
    <name evidence="7" type="ORF">As57867_009293</name>
    <name evidence="8" type="ORF">ASTE57867_9329</name>
</gene>
<evidence type="ECO:0000256" key="2">
    <source>
        <dbReference type="ARBA" id="ARBA00022771"/>
    </source>
</evidence>
<dbReference type="InterPro" id="IPR036770">
    <property type="entry name" value="Ankyrin_rpt-contain_sf"/>
</dbReference>
<dbReference type="Gene3D" id="1.25.40.20">
    <property type="entry name" value="Ankyrin repeat-containing domain"/>
    <property type="match status" value="1"/>
</dbReference>
<dbReference type="InterPro" id="IPR013083">
    <property type="entry name" value="Znf_RING/FYVE/PHD"/>
</dbReference>
<accession>A0A485KMR4</accession>
<keyword evidence="4" id="KW-0040">ANK repeat</keyword>
<dbReference type="SUPFAM" id="SSF57850">
    <property type="entry name" value="RING/U-box"/>
    <property type="match status" value="1"/>
</dbReference>
<dbReference type="PROSITE" id="PS50088">
    <property type="entry name" value="ANK_REPEAT"/>
    <property type="match status" value="1"/>
</dbReference>
<evidence type="ECO:0000313" key="9">
    <source>
        <dbReference type="Proteomes" id="UP000332933"/>
    </source>
</evidence>
<name>A0A485KMR4_9STRA</name>
<evidence type="ECO:0000259" key="6">
    <source>
        <dbReference type="PROSITE" id="PS50089"/>
    </source>
</evidence>
<dbReference type="Proteomes" id="UP000332933">
    <property type="component" value="Unassembled WGS sequence"/>
</dbReference>
<organism evidence="8 9">
    <name type="scientific">Aphanomyces stellatus</name>
    <dbReference type="NCBI Taxonomy" id="120398"/>
    <lineage>
        <taxon>Eukaryota</taxon>
        <taxon>Sar</taxon>
        <taxon>Stramenopiles</taxon>
        <taxon>Oomycota</taxon>
        <taxon>Saprolegniomycetes</taxon>
        <taxon>Saprolegniales</taxon>
        <taxon>Verrucalvaceae</taxon>
        <taxon>Aphanomyces</taxon>
    </lineage>
</organism>
<dbReference type="CDD" id="cd23129">
    <property type="entry name" value="RING-HC_XBAT35-like"/>
    <property type="match status" value="1"/>
</dbReference>
<dbReference type="GO" id="GO:0061630">
    <property type="term" value="F:ubiquitin protein ligase activity"/>
    <property type="evidence" value="ECO:0007669"/>
    <property type="project" value="TreeGrafter"/>
</dbReference>
<feature type="repeat" description="ANK" evidence="4">
    <location>
        <begin position="175"/>
        <end position="207"/>
    </location>
</feature>
<dbReference type="GO" id="GO:0008270">
    <property type="term" value="F:zinc ion binding"/>
    <property type="evidence" value="ECO:0007669"/>
    <property type="project" value="UniProtKB-KW"/>
</dbReference>